<dbReference type="Gene3D" id="3.30.420.10">
    <property type="entry name" value="Ribonuclease H-like superfamily/Ribonuclease H"/>
    <property type="match status" value="1"/>
</dbReference>
<keyword evidence="1" id="KW-0808">Transferase</keyword>
<dbReference type="PROSITE" id="PS50994">
    <property type="entry name" value="INTEGRASE"/>
    <property type="match status" value="1"/>
</dbReference>
<keyword evidence="2" id="KW-0548">Nucleotidyltransferase</keyword>
<dbReference type="InterPro" id="IPR050951">
    <property type="entry name" value="Retrovirus_Pol_polyprotein"/>
</dbReference>
<proteinExistence type="predicted"/>
<dbReference type="InterPro" id="IPR036397">
    <property type="entry name" value="RNaseH_sf"/>
</dbReference>
<evidence type="ECO:0000256" key="6">
    <source>
        <dbReference type="ARBA" id="ARBA00022918"/>
    </source>
</evidence>
<keyword evidence="5" id="KW-0378">Hydrolase</keyword>
<dbReference type="InterPro" id="IPR001584">
    <property type="entry name" value="Integrase_cat-core"/>
</dbReference>
<evidence type="ECO:0000256" key="3">
    <source>
        <dbReference type="ARBA" id="ARBA00022722"/>
    </source>
</evidence>
<evidence type="ECO:0000256" key="5">
    <source>
        <dbReference type="ARBA" id="ARBA00022801"/>
    </source>
</evidence>
<dbReference type="SUPFAM" id="SSF56672">
    <property type="entry name" value="DNA/RNA polymerases"/>
    <property type="match status" value="1"/>
</dbReference>
<dbReference type="AlphaFoldDB" id="Q9LJS9"/>
<dbReference type="SUPFAM" id="SSF53098">
    <property type="entry name" value="Ribonuclease H-like"/>
    <property type="match status" value="1"/>
</dbReference>
<organism evidence="8">
    <name type="scientific">Arabidopsis thaliana</name>
    <name type="common">Mouse-ear cress</name>
    <dbReference type="NCBI Taxonomy" id="3702"/>
    <lineage>
        <taxon>Eukaryota</taxon>
        <taxon>Viridiplantae</taxon>
        <taxon>Streptophyta</taxon>
        <taxon>Embryophyta</taxon>
        <taxon>Tracheophyta</taxon>
        <taxon>Spermatophyta</taxon>
        <taxon>Magnoliopsida</taxon>
        <taxon>eudicotyledons</taxon>
        <taxon>Gunneridae</taxon>
        <taxon>Pentapetalae</taxon>
        <taxon>rosids</taxon>
        <taxon>malvids</taxon>
        <taxon>Brassicales</taxon>
        <taxon>Brassicaceae</taxon>
        <taxon>Camelineae</taxon>
        <taxon>Arabidopsis</taxon>
    </lineage>
</organism>
<dbReference type="GO" id="GO:0015074">
    <property type="term" value="P:DNA integration"/>
    <property type="evidence" value="ECO:0007669"/>
    <property type="project" value="InterPro"/>
</dbReference>
<dbReference type="PANTHER" id="PTHR37984">
    <property type="entry name" value="PROTEIN CBG26694"/>
    <property type="match status" value="1"/>
</dbReference>
<dbReference type="Pfam" id="PF00665">
    <property type="entry name" value="rve"/>
    <property type="match status" value="1"/>
</dbReference>
<evidence type="ECO:0000259" key="7">
    <source>
        <dbReference type="PROSITE" id="PS50994"/>
    </source>
</evidence>
<dbReference type="FunFam" id="3.30.70.270:FF:000020">
    <property type="entry name" value="Transposon Tf2-6 polyprotein-like Protein"/>
    <property type="match status" value="1"/>
</dbReference>
<reference evidence="8" key="1">
    <citation type="journal article" date="2000" name="DNA Res.">
        <title>Structural analysis of Arabidopsis thaliana chromosome 3. II. Sequence features of the 4,251,695 bp regions covered by 90 P1, TAC and BAC clones.</title>
        <authorList>
            <person name="Nakamura Y."/>
        </authorList>
    </citation>
    <scope>NUCLEOTIDE SEQUENCE [LARGE SCALE GENOMIC DNA]</scope>
</reference>
<dbReference type="InterPro" id="IPR043502">
    <property type="entry name" value="DNA/RNA_pol_sf"/>
</dbReference>
<name>Q9LJS9_ARATH</name>
<dbReference type="EMBL" id="AP000411">
    <property type="protein sequence ID" value="BAB02143.1"/>
    <property type="molecule type" value="Genomic_DNA"/>
</dbReference>
<reference key="2">
    <citation type="journal article" date="2000" name="Nature">
        <title>Sequence and analysis of chromosome 3 of the plant Arabidopsis thaliana.</title>
        <authorList>
            <consortium name="European Union Chromosome 3 Arabidopsis Sequencing Consortium"/>
            <consortium name="Institute for Genomic Research"/>
            <consortium name="Kazusa DNA Research Institute"/>
            <person name="Salanoubat M."/>
            <person name="Lemcke K."/>
            <person name="Rieger M."/>
            <person name="Ansorge W."/>
            <person name="Unseld M."/>
            <person name="Fartmann B."/>
            <person name="Valle G."/>
            <person name="Blocker H."/>
            <person name="Perez-Alonso M."/>
            <person name="Obermaier B."/>
            <person name="Delseny M."/>
            <person name="Boutry M."/>
            <person name="Grivell L.A."/>
            <person name="Mache R."/>
            <person name="Puigdomenech P."/>
            <person name="De Simone V."/>
            <person name="Choisne N."/>
            <person name="Artiguenave F."/>
            <person name="Robert C."/>
            <person name="Brottier P."/>
            <person name="Wincker P."/>
            <person name="Cattolico L."/>
            <person name="Weissenbach J."/>
            <person name="Saurin W."/>
            <person name="Quetier F."/>
            <person name="Schafer M."/>
            <person name="Muller-Auer S."/>
            <person name="Gabel C."/>
            <person name="Fuchs M."/>
            <person name="Benes V."/>
            <person name="Wurmbach E."/>
            <person name="Drzonek H."/>
            <person name="Erfle H."/>
            <person name="Jordan N."/>
            <person name="Bangert S."/>
            <person name="Wiedelmann R."/>
            <person name="Kranz H."/>
            <person name="Voss H."/>
            <person name="Holland R."/>
            <person name="Brandt P."/>
            <person name="Nyakatura G."/>
            <person name="Vezzi A."/>
            <person name="D'Angelo M."/>
            <person name="Pallavicini A."/>
            <person name="Toppo S."/>
            <person name="Simionati B."/>
            <person name="Conrad A."/>
            <person name="Hornischer K."/>
            <person name="Kauer G."/>
            <person name="Lohnert T.H."/>
            <person name="Nordsiek G."/>
            <person name="Reichelt J."/>
            <person name="Scharfe M."/>
            <person name="Schon O."/>
            <person name="Bargues M."/>
            <person name="Terol J."/>
            <person name="Climent J."/>
            <person name="Navarro P."/>
            <person name="Collado C."/>
            <person name="Perez-Perez A."/>
            <person name="Ottenwalder B."/>
            <person name="Duchemin D."/>
            <person name="Cooke R."/>
            <person name="Laudie M."/>
            <person name="Berger-Llauro C."/>
            <person name="Purnelle B."/>
            <person name="Masuy D."/>
            <person name="de Haan M."/>
            <person name="Maarse A.C."/>
            <person name="Alcaraz J.P."/>
            <person name="Cottet A."/>
            <person name="Casacuberta E."/>
            <person name="Monfort A."/>
            <person name="Argiriou A."/>
            <person name="flores M."/>
            <person name="Liguori R."/>
            <person name="Vitale D."/>
            <person name="Mannhaupt G."/>
            <person name="Haase D."/>
            <person name="Schoof H."/>
            <person name="Rudd S."/>
            <person name="Zaccaria P."/>
            <person name="Mewes H.W."/>
            <person name="Mayer K.F."/>
            <person name="Kaul S."/>
            <person name="Town C.D."/>
            <person name="Koo H.L."/>
            <person name="Tallon L.J."/>
            <person name="Jenkins J."/>
            <person name="Rooney T."/>
            <person name="Rizzo M."/>
            <person name="Walts A."/>
            <person name="Utterback T."/>
            <person name="Fujii C.Y."/>
            <person name="Shea T.P."/>
            <person name="Creasy T.H."/>
            <person name="Haas B."/>
            <person name="Maiti R."/>
            <person name="Wu D."/>
            <person name="Peterson J."/>
            <person name="Van Aken S."/>
            <person name="Pai G."/>
            <person name="Militscher J."/>
            <person name="Sellers P."/>
            <person name="Gill J.E."/>
            <person name="Feldblyum T.V."/>
            <person name="Preuss D."/>
            <person name="Lin X."/>
            <person name="Nierman W.C."/>
            <person name="Salzberg S.L."/>
            <person name="White O."/>
            <person name="Venter J.C."/>
            <person name="Fraser C.M."/>
            <person name="Kaneko T."/>
            <person name="Nakamura Y."/>
            <person name="Sato S."/>
            <person name="Kato T."/>
            <person name="Asamizu E."/>
            <person name="Sasamoto S."/>
            <person name="Kimura T."/>
            <person name="Idesawa K."/>
            <person name="Kawashima K."/>
            <person name="Kishida Y."/>
            <person name="Kiyokawa C."/>
            <person name="Kohara M."/>
            <person name="Matsumoto M."/>
            <person name="Matsuno A."/>
            <person name="Muraki A."/>
            <person name="Nakayama S."/>
            <person name="Nakazaki N."/>
            <person name="Shinpo S."/>
            <person name="Takeuchi C."/>
            <person name="Wada T."/>
            <person name="Watanabe A."/>
            <person name="Yamada M."/>
            <person name="Yasuda M."/>
            <person name="Tabata S."/>
        </authorList>
    </citation>
    <scope>NUCLEOTIDE SEQUENCE [LARGE SCALE GENOMIC DNA]</scope>
    <source>
        <strain>cv. Columbia</strain>
    </source>
</reference>
<protein>
    <submittedName>
        <fullName evidence="8">Retroelement pol polyprotein-like</fullName>
    </submittedName>
</protein>
<evidence type="ECO:0000256" key="4">
    <source>
        <dbReference type="ARBA" id="ARBA00022759"/>
    </source>
</evidence>
<dbReference type="InterPro" id="IPR041373">
    <property type="entry name" value="RT_RNaseH"/>
</dbReference>
<sequence length="1118" mass="127439">MTRSKGSSHLVNYHEDIGRFERENKKKKQLAVQREAEMDNVVDDDGIQFEGEHHGVFQDPPPPDGNLPGDGGNAVNAVAANAARVAAANAARAAALNARPAPARQTLRDHDALNIELFRDRNQQLPINTNDFEIKTGLLALVKQNQFFGLPSENPVYHLDSFEDICGTTRMNGVPDDLIKCILFIFSLADEAHRWSNRGGGGESKQLAELSAKVEQLLRRDQRVVNFCDDTGEAQVYQEFNGNGSEDNQAELNYINGQGNYQNRGFNLNYRNHLNLSYRSTNVENPQDQVYPAQTGSQGDNEMKLMMQQILEGQKKNAADINVKVDNMYSDLHGKFEPMGVLPGKPITNPKDYNNGKDYVNAISLRSGKELNPILKKEKVKAISDDSGKDDVEKKMDDEPLVEKVEVEKKVPEKEQDETVVPPPYVPKLPFPGRQRKIQREKEYALFDEIMRQLQVMLPFLELVQNVSIYRKHLKDNLTNKRTLEEGAVLISHECSAILQNVYLYAKIDVMMSMQSPNSVKGIRSLLGHAGFYKRFIKDFSKIVRPLTQLLCKEQKFEFDDSCLQAFNIIKESLVSAPIVQPPDWELPFEVMCDASDYAVGAVLRQRKDKKLHAIYYASRTLDGAQVNYATTEKELLVIVFAFEKFRSYLVRSKVIVHTDHATLRYLLSKKDAKPRLLRWILLLQDFDLEIKDKKGIENGVADNLSRLRVEEEVPMRDTLPGENLASIEDCYMDEVERLRVSTLELMTLHTGDSNLPWYADFANYLSCELPPPDFTGYSKKKFLKDVQRYYWDEPYLYKKCADNLFRRCIPESEVEEVFDVWGIDFMGPFPSSYGNEYILVAVDYVSKWVEAIACRKNDAVVVLKLFKKIIFPRFGVPRVVISDGGRHFINKVFANLLAKHGVNHKVATPYHPQTCGQVEISNREIKGILEKTVGKSRKDWAAKLDDALWTYRTAYKTPIGTTPFNLIYGKSCHLPVELEYKALWATKLMNFDIKPAAERRLVQLNELDEIHLNAYESSRIYKERTKAIHDKKIILRQFTEGDKVLLFNSRLKIFPGKLRSKWSGPFVIKEMRPNGSAVLWDNNGEPFSTNGQRLKPYLAHSTPEEGTAVPLTDPDQA</sequence>
<accession>Q9LJS9</accession>
<feature type="domain" description="Integrase catalytic" evidence="7">
    <location>
        <begin position="807"/>
        <end position="972"/>
    </location>
</feature>
<dbReference type="GO" id="GO:0003676">
    <property type="term" value="F:nucleic acid binding"/>
    <property type="evidence" value="ECO:0007669"/>
    <property type="project" value="InterPro"/>
</dbReference>
<dbReference type="GO" id="GO:0016787">
    <property type="term" value="F:hydrolase activity"/>
    <property type="evidence" value="ECO:0007669"/>
    <property type="project" value="UniProtKB-KW"/>
</dbReference>
<dbReference type="GO" id="GO:0003964">
    <property type="term" value="F:RNA-directed DNA polymerase activity"/>
    <property type="evidence" value="ECO:0007669"/>
    <property type="project" value="UniProtKB-KW"/>
</dbReference>
<dbReference type="InterPro" id="IPR043128">
    <property type="entry name" value="Rev_trsase/Diguanyl_cyclase"/>
</dbReference>
<dbReference type="FunFam" id="3.10.20.370:FF:000001">
    <property type="entry name" value="Retrovirus-related Pol polyprotein from transposon 17.6-like protein"/>
    <property type="match status" value="1"/>
</dbReference>
<evidence type="ECO:0000313" key="8">
    <source>
        <dbReference type="EMBL" id="BAB02143.1"/>
    </source>
</evidence>
<evidence type="ECO:0000256" key="1">
    <source>
        <dbReference type="ARBA" id="ARBA00022679"/>
    </source>
</evidence>
<keyword evidence="3" id="KW-0540">Nuclease</keyword>
<dbReference type="InterPro" id="IPR012337">
    <property type="entry name" value="RNaseH-like_sf"/>
</dbReference>
<dbReference type="PANTHER" id="PTHR37984:SF5">
    <property type="entry name" value="PROTEIN NYNRIN-LIKE"/>
    <property type="match status" value="1"/>
</dbReference>
<keyword evidence="6" id="KW-0695">RNA-directed DNA polymerase</keyword>
<dbReference type="Pfam" id="PF17917">
    <property type="entry name" value="RT_RNaseH"/>
    <property type="match status" value="1"/>
</dbReference>
<dbReference type="CDD" id="cd09274">
    <property type="entry name" value="RNase_HI_RT_Ty3"/>
    <property type="match status" value="1"/>
</dbReference>
<evidence type="ECO:0000256" key="2">
    <source>
        <dbReference type="ARBA" id="ARBA00022695"/>
    </source>
</evidence>
<dbReference type="Gene3D" id="3.30.70.270">
    <property type="match status" value="1"/>
</dbReference>
<keyword evidence="4" id="KW-0255">Endonuclease</keyword>
<dbReference type="GO" id="GO:0004519">
    <property type="term" value="F:endonuclease activity"/>
    <property type="evidence" value="ECO:0007669"/>
    <property type="project" value="UniProtKB-KW"/>
</dbReference>